<dbReference type="Pfam" id="PF10698">
    <property type="entry name" value="DUF2505"/>
    <property type="match status" value="1"/>
</dbReference>
<accession>A0A068VR17</accession>
<dbReference type="AlphaFoldDB" id="A0A068VR17"/>
<dbReference type="InterPro" id="IPR019639">
    <property type="entry name" value="DUF2505"/>
</dbReference>
<dbReference type="RefSeq" id="WP_013160880.1">
    <property type="nucleotide sequence ID" value="NZ_CP010341.1"/>
</dbReference>
<proteinExistence type="predicted"/>
<protein>
    <recommendedName>
        <fullName evidence="2">DUF2505 domain-containing protein</fullName>
    </recommendedName>
</protein>
<dbReference type="Gene3D" id="3.30.530.20">
    <property type="match status" value="1"/>
</dbReference>
<gene>
    <name evidence="1" type="ORF">PFCIRM138_10125</name>
</gene>
<dbReference type="EMBL" id="LM676425">
    <property type="protein sequence ID" value="CEP26828.1"/>
    <property type="molecule type" value="Genomic_DNA"/>
</dbReference>
<dbReference type="InterPro" id="IPR023393">
    <property type="entry name" value="START-like_dom_sf"/>
</dbReference>
<evidence type="ECO:0000313" key="1">
    <source>
        <dbReference type="EMBL" id="CEP26828.1"/>
    </source>
</evidence>
<dbReference type="KEGG" id="pfre:RM25_1199"/>
<name>A0A068VR17_PROFF</name>
<sequence length="158" mass="17206">MEFTAEHHYDAEPAAVYAMFNDPQWWRTLVERAGAESSRITAQDATVDVHIELTTPQKARPFAGDTLGLDQTFTWTPTDGGWDGTFRQGTAGKLPAASTGTATIRAGHGGTDVHYTGEFTVKIPVMGRKLEAMAAPYVTQIIDLQQKVGTEWLSAHKG</sequence>
<dbReference type="SUPFAM" id="SSF55961">
    <property type="entry name" value="Bet v1-like"/>
    <property type="match status" value="1"/>
</dbReference>
<dbReference type="PATRIC" id="fig|66712.6.peg.1228"/>
<organism evidence="1">
    <name type="scientific">Propionibacterium freudenreichii subsp. freudenreichii</name>
    <dbReference type="NCBI Taxonomy" id="66712"/>
    <lineage>
        <taxon>Bacteria</taxon>
        <taxon>Bacillati</taxon>
        <taxon>Actinomycetota</taxon>
        <taxon>Actinomycetes</taxon>
        <taxon>Propionibacteriales</taxon>
        <taxon>Propionibacteriaceae</taxon>
        <taxon>Propionibacterium</taxon>
    </lineage>
</organism>
<reference evidence="1" key="1">
    <citation type="submission" date="2014-08" db="EMBL/GenBank/DDBJ databases">
        <authorList>
            <person name="Falentin Helene"/>
        </authorList>
    </citation>
    <scope>NUCLEOTIDE SEQUENCE</scope>
</reference>
<evidence type="ECO:0008006" key="2">
    <source>
        <dbReference type="Google" id="ProtNLM"/>
    </source>
</evidence>